<evidence type="ECO:0000313" key="2">
    <source>
        <dbReference type="Proteomes" id="UP000217790"/>
    </source>
</evidence>
<protein>
    <submittedName>
        <fullName evidence="1">Uncharacterized protein</fullName>
    </submittedName>
</protein>
<dbReference type="EMBL" id="KZ293666">
    <property type="protein sequence ID" value="PBK90128.1"/>
    <property type="molecule type" value="Genomic_DNA"/>
</dbReference>
<name>A0A2H3DH01_ARMGA</name>
<evidence type="ECO:0000313" key="1">
    <source>
        <dbReference type="EMBL" id="PBK90128.1"/>
    </source>
</evidence>
<sequence>MAEMMCNYHGDTLQNVSLDIKDKTQESTMRKVLDTNIMVSSSKENKERFKMKISCDEVTKPLWLSKNNSAPERNGATNKFHKVFNDCFIKDEWKSTPSSDIVGVLTEVFNNIEEFRVDTDTHFTEGWMCLIYKKDD</sequence>
<dbReference type="OrthoDB" id="3067660at2759"/>
<dbReference type="STRING" id="47427.A0A2H3DH01"/>
<accession>A0A2H3DH01</accession>
<dbReference type="Proteomes" id="UP000217790">
    <property type="component" value="Unassembled WGS sequence"/>
</dbReference>
<dbReference type="InParanoid" id="A0A2H3DH01"/>
<proteinExistence type="predicted"/>
<keyword evidence="2" id="KW-1185">Reference proteome</keyword>
<gene>
    <name evidence="1" type="ORF">ARMGADRAFT_1083018</name>
</gene>
<organism evidence="1 2">
    <name type="scientific">Armillaria gallica</name>
    <name type="common">Bulbous honey fungus</name>
    <name type="synonym">Armillaria bulbosa</name>
    <dbReference type="NCBI Taxonomy" id="47427"/>
    <lineage>
        <taxon>Eukaryota</taxon>
        <taxon>Fungi</taxon>
        <taxon>Dikarya</taxon>
        <taxon>Basidiomycota</taxon>
        <taxon>Agaricomycotina</taxon>
        <taxon>Agaricomycetes</taxon>
        <taxon>Agaricomycetidae</taxon>
        <taxon>Agaricales</taxon>
        <taxon>Marasmiineae</taxon>
        <taxon>Physalacriaceae</taxon>
        <taxon>Armillaria</taxon>
    </lineage>
</organism>
<reference evidence="2" key="1">
    <citation type="journal article" date="2017" name="Nat. Ecol. Evol.">
        <title>Genome expansion and lineage-specific genetic innovations in the forest pathogenic fungi Armillaria.</title>
        <authorList>
            <person name="Sipos G."/>
            <person name="Prasanna A.N."/>
            <person name="Walter M.C."/>
            <person name="O'Connor E."/>
            <person name="Balint B."/>
            <person name="Krizsan K."/>
            <person name="Kiss B."/>
            <person name="Hess J."/>
            <person name="Varga T."/>
            <person name="Slot J."/>
            <person name="Riley R."/>
            <person name="Boka B."/>
            <person name="Rigling D."/>
            <person name="Barry K."/>
            <person name="Lee J."/>
            <person name="Mihaltcheva S."/>
            <person name="LaButti K."/>
            <person name="Lipzen A."/>
            <person name="Waldron R."/>
            <person name="Moloney N.M."/>
            <person name="Sperisen C."/>
            <person name="Kredics L."/>
            <person name="Vagvoelgyi C."/>
            <person name="Patrignani A."/>
            <person name="Fitzpatrick D."/>
            <person name="Nagy I."/>
            <person name="Doyle S."/>
            <person name="Anderson J.B."/>
            <person name="Grigoriev I.V."/>
            <person name="Gueldener U."/>
            <person name="Muensterkoetter M."/>
            <person name="Nagy L.G."/>
        </authorList>
    </citation>
    <scope>NUCLEOTIDE SEQUENCE [LARGE SCALE GENOMIC DNA]</scope>
    <source>
        <strain evidence="2">Ar21-2</strain>
    </source>
</reference>
<dbReference type="AlphaFoldDB" id="A0A2H3DH01"/>